<comment type="caution">
    <text evidence="7">The sequence shown here is derived from an EMBL/GenBank/DDBJ whole genome shotgun (WGS) entry which is preliminary data.</text>
</comment>
<sequence length="450" mass="50779">MGLRISGILKNRHLLSLTGNVVMAYFNLLSFALLVRVLGKDPFGEWVLFLATYGILDQIRTALLQSGIIKFCTGAGEENYTLGTGAAWYISLLLTGGYVVLSSLLFLFAGNLFSPTWHFFFGYLGIMTLLSLPFNMATWLLQASHRFDKIVQIRFMQNGSFLVFLGVFYFSGTLELHTVLYAYALSLLVTSLYCLYFGWAELHAMRHRNTARIMEMYRYGRLIIGSMLSSALLNYSDNLVLRTMISPAAVAIYSIPQKFMEVIEIILRSFVATSQPTLSEEANKGNLAGVARAFCRYTGTVTILILPFIIGMLLFVQPLITLLASVKYISATGIVIIFLLSAILYPIDRFTGVTLDMINKPGVNFYKNLLKLVLNIILDITLVWMFNDIKAVAIASSLNLLFAVIFGYYFLKKYLPDLEFKSIWQLGWQECKQLVRKVRSARFNLKSDQS</sequence>
<evidence type="ECO:0000256" key="2">
    <source>
        <dbReference type="ARBA" id="ARBA00022475"/>
    </source>
</evidence>
<keyword evidence="4 6" id="KW-1133">Transmembrane helix</keyword>
<dbReference type="GO" id="GO:0005886">
    <property type="term" value="C:plasma membrane"/>
    <property type="evidence" value="ECO:0007669"/>
    <property type="project" value="UniProtKB-SubCell"/>
</dbReference>
<reference evidence="7 8" key="1">
    <citation type="submission" date="2018-04" db="EMBL/GenBank/DDBJ databases">
        <title>Chitinophaga fuyangensis sp. nov., isolated from soil in a chemical factory.</title>
        <authorList>
            <person name="Chen K."/>
        </authorList>
    </citation>
    <scope>NUCLEOTIDE SEQUENCE [LARGE SCALE GENOMIC DNA]</scope>
    <source>
        <strain evidence="7 8">LY-1</strain>
    </source>
</reference>
<dbReference type="PANTHER" id="PTHR30250">
    <property type="entry name" value="PST FAMILY PREDICTED COLANIC ACID TRANSPORTER"/>
    <property type="match status" value="1"/>
</dbReference>
<feature type="transmembrane region" description="Helical" evidence="6">
    <location>
        <begin position="86"/>
        <end position="108"/>
    </location>
</feature>
<dbReference type="OrthoDB" id="629958at2"/>
<dbReference type="InterPro" id="IPR050833">
    <property type="entry name" value="Poly_Biosynth_Transport"/>
</dbReference>
<evidence type="ECO:0000256" key="4">
    <source>
        <dbReference type="ARBA" id="ARBA00022989"/>
    </source>
</evidence>
<evidence type="ECO:0000313" key="8">
    <source>
        <dbReference type="Proteomes" id="UP000244450"/>
    </source>
</evidence>
<feature type="transmembrane region" description="Helical" evidence="6">
    <location>
        <begin position="153"/>
        <end position="172"/>
    </location>
</feature>
<dbReference type="PANTHER" id="PTHR30250:SF11">
    <property type="entry name" value="O-ANTIGEN TRANSPORTER-RELATED"/>
    <property type="match status" value="1"/>
</dbReference>
<dbReference type="Pfam" id="PF01943">
    <property type="entry name" value="Polysacc_synt"/>
    <property type="match status" value="1"/>
</dbReference>
<feature type="transmembrane region" description="Helical" evidence="6">
    <location>
        <begin position="46"/>
        <end position="65"/>
    </location>
</feature>
<dbReference type="Proteomes" id="UP000244450">
    <property type="component" value="Unassembled WGS sequence"/>
</dbReference>
<dbReference type="AlphaFoldDB" id="A0A2T7BDK2"/>
<comment type="subcellular location">
    <subcellularLocation>
        <location evidence="1">Cell membrane</location>
        <topology evidence="1">Multi-pass membrane protein</topology>
    </subcellularLocation>
</comment>
<feature type="transmembrane region" description="Helical" evidence="6">
    <location>
        <begin position="12"/>
        <end position="34"/>
    </location>
</feature>
<feature type="transmembrane region" description="Helical" evidence="6">
    <location>
        <begin position="392"/>
        <end position="411"/>
    </location>
</feature>
<evidence type="ECO:0000256" key="5">
    <source>
        <dbReference type="ARBA" id="ARBA00023136"/>
    </source>
</evidence>
<name>A0A2T7BDK2_9BACT</name>
<keyword evidence="3 6" id="KW-0812">Transmembrane</keyword>
<keyword evidence="2" id="KW-1003">Cell membrane</keyword>
<feature type="transmembrane region" description="Helical" evidence="6">
    <location>
        <begin position="294"/>
        <end position="316"/>
    </location>
</feature>
<keyword evidence="8" id="KW-1185">Reference proteome</keyword>
<proteinExistence type="predicted"/>
<organism evidence="7 8">
    <name type="scientific">Chitinophaga parva</name>
    <dbReference type="NCBI Taxonomy" id="2169414"/>
    <lineage>
        <taxon>Bacteria</taxon>
        <taxon>Pseudomonadati</taxon>
        <taxon>Bacteroidota</taxon>
        <taxon>Chitinophagia</taxon>
        <taxon>Chitinophagales</taxon>
        <taxon>Chitinophagaceae</taxon>
        <taxon>Chitinophaga</taxon>
    </lineage>
</organism>
<evidence type="ECO:0000256" key="3">
    <source>
        <dbReference type="ARBA" id="ARBA00022692"/>
    </source>
</evidence>
<evidence type="ECO:0000256" key="1">
    <source>
        <dbReference type="ARBA" id="ARBA00004651"/>
    </source>
</evidence>
<feature type="transmembrane region" description="Helical" evidence="6">
    <location>
        <begin position="368"/>
        <end position="386"/>
    </location>
</feature>
<feature type="transmembrane region" description="Helical" evidence="6">
    <location>
        <begin position="328"/>
        <end position="347"/>
    </location>
</feature>
<dbReference type="InterPro" id="IPR002797">
    <property type="entry name" value="Polysacc_synth"/>
</dbReference>
<evidence type="ECO:0000256" key="6">
    <source>
        <dbReference type="SAM" id="Phobius"/>
    </source>
</evidence>
<protein>
    <recommendedName>
        <fullName evidence="9">Polysaccharide biosynthesis protein C-terminal domain-containing protein</fullName>
    </recommendedName>
</protein>
<evidence type="ECO:0000313" key="7">
    <source>
        <dbReference type="EMBL" id="PUZ23174.1"/>
    </source>
</evidence>
<gene>
    <name evidence="7" type="ORF">DCC81_22515</name>
</gene>
<feature type="transmembrane region" description="Helical" evidence="6">
    <location>
        <begin position="178"/>
        <end position="196"/>
    </location>
</feature>
<keyword evidence="5 6" id="KW-0472">Membrane</keyword>
<accession>A0A2T7BDK2</accession>
<feature type="transmembrane region" description="Helical" evidence="6">
    <location>
        <begin position="120"/>
        <end position="141"/>
    </location>
</feature>
<dbReference type="EMBL" id="QCYK01000003">
    <property type="protein sequence ID" value="PUZ23174.1"/>
    <property type="molecule type" value="Genomic_DNA"/>
</dbReference>
<dbReference type="RefSeq" id="WP_108688918.1">
    <property type="nucleotide sequence ID" value="NZ_QCYK01000003.1"/>
</dbReference>
<evidence type="ECO:0008006" key="9">
    <source>
        <dbReference type="Google" id="ProtNLM"/>
    </source>
</evidence>